<dbReference type="Pfam" id="PF00028">
    <property type="entry name" value="Cadherin"/>
    <property type="match status" value="4"/>
</dbReference>
<reference evidence="13" key="1">
    <citation type="submission" date="2015-08" db="UniProtKB">
        <authorList>
            <consortium name="WormBaseParasite"/>
        </authorList>
    </citation>
    <scope>IDENTIFICATION</scope>
</reference>
<evidence type="ECO:0000313" key="14">
    <source>
        <dbReference type="WBParaSite" id="TCONS_00014697.p1"/>
    </source>
</evidence>
<dbReference type="PRINTS" id="PR00205">
    <property type="entry name" value="CADHERIN"/>
</dbReference>
<feature type="domain" description="Cadherin" evidence="11">
    <location>
        <begin position="39"/>
        <end position="132"/>
    </location>
</feature>
<dbReference type="PANTHER" id="PTHR24028:SF263">
    <property type="entry name" value="CADHERIN-RELATED FAMILY MEMBER 1"/>
    <property type="match status" value="1"/>
</dbReference>
<keyword evidence="7" id="KW-0325">Glycoprotein</keyword>
<feature type="domain" description="Cadherin" evidence="11">
    <location>
        <begin position="245"/>
        <end position="348"/>
    </location>
</feature>
<feature type="domain" description="Cadherin" evidence="11">
    <location>
        <begin position="752"/>
        <end position="860"/>
    </location>
</feature>
<accession>A0A0K0E583</accession>
<dbReference type="GO" id="GO:0007156">
    <property type="term" value="P:homophilic cell adhesion via plasma membrane adhesion molecules"/>
    <property type="evidence" value="ECO:0007669"/>
    <property type="project" value="InterPro"/>
</dbReference>
<dbReference type="STRING" id="6248.A0A0K0E583"/>
<feature type="domain" description="Cadherin" evidence="11">
    <location>
        <begin position="868"/>
        <end position="964"/>
    </location>
</feature>
<name>A0A0K0E583_STRER</name>
<feature type="domain" description="Cadherin" evidence="11">
    <location>
        <begin position="1215"/>
        <end position="1311"/>
    </location>
</feature>
<feature type="signal peptide" evidence="10">
    <location>
        <begin position="1"/>
        <end position="19"/>
    </location>
</feature>
<feature type="chain" id="PRO_5005327474" evidence="10">
    <location>
        <begin position="20"/>
        <end position="1514"/>
    </location>
</feature>
<evidence type="ECO:0000256" key="10">
    <source>
        <dbReference type="SAM" id="SignalP"/>
    </source>
</evidence>
<proteinExistence type="predicted"/>
<evidence type="ECO:0000313" key="13">
    <source>
        <dbReference type="WBParaSite" id="SSTP_0000466700.1"/>
    </source>
</evidence>
<dbReference type="GO" id="GO:0005509">
    <property type="term" value="F:calcium ion binding"/>
    <property type="evidence" value="ECO:0007669"/>
    <property type="project" value="UniProtKB-UniRule"/>
</dbReference>
<organism evidence="13">
    <name type="scientific">Strongyloides stercoralis</name>
    <name type="common">Threadworm</name>
    <dbReference type="NCBI Taxonomy" id="6248"/>
    <lineage>
        <taxon>Eukaryota</taxon>
        <taxon>Metazoa</taxon>
        <taxon>Ecdysozoa</taxon>
        <taxon>Nematoda</taxon>
        <taxon>Chromadorea</taxon>
        <taxon>Rhabditida</taxon>
        <taxon>Tylenchina</taxon>
        <taxon>Panagrolaimomorpha</taxon>
        <taxon>Strongyloidoidea</taxon>
        <taxon>Strongyloididae</taxon>
        <taxon>Strongyloides</taxon>
    </lineage>
</organism>
<dbReference type="Gene3D" id="2.60.40.60">
    <property type="entry name" value="Cadherins"/>
    <property type="match status" value="10"/>
</dbReference>
<feature type="domain" description="Cadherin" evidence="11">
    <location>
        <begin position="1091"/>
        <end position="1198"/>
    </location>
</feature>
<feature type="transmembrane region" description="Helical" evidence="9">
    <location>
        <begin position="1410"/>
        <end position="1433"/>
    </location>
</feature>
<protein>
    <submittedName>
        <fullName evidence="13 14">Cadherin</fullName>
    </submittedName>
</protein>
<dbReference type="PROSITE" id="PS00232">
    <property type="entry name" value="CADHERIN_1"/>
    <property type="match status" value="4"/>
</dbReference>
<feature type="domain" description="Cadherin" evidence="11">
    <location>
        <begin position="984"/>
        <end position="1073"/>
    </location>
</feature>
<evidence type="ECO:0000256" key="7">
    <source>
        <dbReference type="ARBA" id="ARBA00023180"/>
    </source>
</evidence>
<keyword evidence="3" id="KW-0677">Repeat</keyword>
<dbReference type="SMART" id="SM00112">
    <property type="entry name" value="CA"/>
    <property type="match status" value="10"/>
</dbReference>
<keyword evidence="4 8" id="KW-0106">Calcium</keyword>
<dbReference type="CDD" id="cd11304">
    <property type="entry name" value="Cadherin_repeat"/>
    <property type="match status" value="8"/>
</dbReference>
<dbReference type="PANTHER" id="PTHR24028">
    <property type="entry name" value="CADHERIN-87A"/>
    <property type="match status" value="1"/>
</dbReference>
<evidence type="ECO:0000256" key="1">
    <source>
        <dbReference type="ARBA" id="ARBA00004167"/>
    </source>
</evidence>
<evidence type="ECO:0000256" key="8">
    <source>
        <dbReference type="PROSITE-ProRule" id="PRU00043"/>
    </source>
</evidence>
<dbReference type="PROSITE" id="PS50268">
    <property type="entry name" value="CADHERIN_2"/>
    <property type="match status" value="10"/>
</dbReference>
<dbReference type="InterPro" id="IPR002126">
    <property type="entry name" value="Cadherin-like_dom"/>
</dbReference>
<dbReference type="WBParaSite" id="TCONS_00014697.p1">
    <property type="protein sequence ID" value="TCONS_00014697.p1"/>
    <property type="gene ID" value="XLOC_009917"/>
</dbReference>
<keyword evidence="10" id="KW-0732">Signal</keyword>
<feature type="domain" description="Cadherin" evidence="11">
    <location>
        <begin position="650"/>
        <end position="751"/>
    </location>
</feature>
<keyword evidence="5 9" id="KW-1133">Transmembrane helix</keyword>
<keyword evidence="12" id="KW-1185">Reference proteome</keyword>
<dbReference type="Proteomes" id="UP000035681">
    <property type="component" value="Unplaced"/>
</dbReference>
<feature type="domain" description="Cadherin" evidence="11">
    <location>
        <begin position="133"/>
        <end position="243"/>
    </location>
</feature>
<dbReference type="SUPFAM" id="SSF49313">
    <property type="entry name" value="Cadherin-like"/>
    <property type="match status" value="8"/>
</dbReference>
<evidence type="ECO:0000256" key="6">
    <source>
        <dbReference type="ARBA" id="ARBA00023136"/>
    </source>
</evidence>
<evidence type="ECO:0000256" key="5">
    <source>
        <dbReference type="ARBA" id="ARBA00022989"/>
    </source>
</evidence>
<evidence type="ECO:0000256" key="3">
    <source>
        <dbReference type="ARBA" id="ARBA00022737"/>
    </source>
</evidence>
<feature type="domain" description="Cadherin" evidence="11">
    <location>
        <begin position="534"/>
        <end position="653"/>
    </location>
</feature>
<sequence>MFSSTFYIFLLLSLKLVYCRRTDTSAEAIRVNTSFLLIDEDWPINTPLPISICTKKFKFLKISSGNDQDTFSLQSSNETCGYLKLEKLLDADQLHPDGSRSQSFTIHFENKYRMRAEVEIQVADINDNPPKFIDFKKEVPLSENAPKGTLVTQVQTFDPDKGIGGIARFFINDDRFSVENERCSNSRCFADIILTSLLDYETSPKINLTITAKDGASRTINSKESQINIIINIIDEEDSPPYFITDLSVPILIPENTTIGSKVFQIRAEDGDKRSEKKNAIRYLVEENDIFSIESETGWLILEKEVDFEQQRDYSLKIQAIESGQNAMVTDGTLLIQIEDIDDNIPRCLDESYIMYLNASSWKFNLDKPIQVFDADEGTFASFSPIIKGSNQIVFRIIPEIVKKSATLELEISNVDTSLLTSKINELKYKILLSPSNTSQRSGQCNLFVQLISSNNKNNNVNHLPNNTKDVNNLNNATNGHTILQKNNFKTNINNEEDIKTPDIKDNIDQIIVAGIKNEEIQNIDNKEVKVYFTQSSYSVTLTCNTPVNTIVASVKPKDINNKEHNEVKYLLIGNKSEDFSIDKLTGVITVKNVLEKNQNISLDIVANYDIDGSNITSSVPLIVYVTDCNTILHSHNTLTTQKNIIEKEKPSLYFGEINENSLIGKEIIKLPIVMQKDKVNITYKVFLEETNEPLVNLSEDGGIIVGQVIDYEKYKSLNGYVIEFEGDEKSKILANFTIYIRDQNDNPPVFKKQVYEIELNEDSEVGKILNFDYPLATDEDSGVYSKLKYSFVRGSMPLPFSIDEITSEIKLNSSLDYESVKKYEIDLKVIDNSDDDFNNEARSKLIVHVKNINDNAPIFVPLKNNIFEMSEDDTIGTIITILKANDLDENDIISYSLQTTNPEDEKYFNIDNEGKIVLGDSVKGMVGKNYTIEIKASDSGNPPLTATIKIYVVIKKASNGPIILWPKQNSVHFFKENEEYRNLLQINATLSDEYLVFNPNSKINFSIVQLPNDDWKNFEIDNNGILKSKNVFDYEVKTKYELQIEVCNEENRCVLSNFRIMVTDVNDNCPYFETLKEVEKYEITENIPIKNNEIGEKIADIIPAIDKDGTLEFQSICYKVYQPNDTFFFPNNKIPSLYTNISLDREYKDSYNVIIETFDCNKNNTKLSCKDDNLNISNVQKTVIVKVLDLNDNYPKFTEKVFYGEIIQGKTKFGDVILNLEAIDLDNEPNGLSYSVLETIQIGTQTTKSERLPFSVNSKTGEVVNNLFMNLDTPKNFTFNVIVQDSAKHEDEAKVVITVVEHYEQVEIIFDADISFIQENQKEIEKKLYEATSLKFIIDGIHDMGNDTKVSGHFLNQYNTVVSTTSVISILKNPVNDWQGEAQDVLYKQYKMKPIYSPSSDNFEFSERYFNLFVAVACIFVFLVLLLLFCICRQVCCKKRNKLSELEKFRQHSLYHTNSLQTNSLKMPPPPPFTINNPNVIRSNKNKIGEIMSPVDMPYVVGKNIDNLTSTEL</sequence>
<dbReference type="WBParaSite" id="SSTP_0000466700.1">
    <property type="protein sequence ID" value="SSTP_0000466700.1"/>
    <property type="gene ID" value="SSTP_0000466700"/>
</dbReference>
<comment type="subcellular location">
    <subcellularLocation>
        <location evidence="1">Membrane</location>
        <topology evidence="1">Single-pass membrane protein</topology>
    </subcellularLocation>
</comment>
<evidence type="ECO:0000256" key="9">
    <source>
        <dbReference type="SAM" id="Phobius"/>
    </source>
</evidence>
<keyword evidence="2 9" id="KW-0812">Transmembrane</keyword>
<dbReference type="InterPro" id="IPR050174">
    <property type="entry name" value="Protocadherin/Cadherin-CA"/>
</dbReference>
<evidence type="ECO:0000256" key="4">
    <source>
        <dbReference type="ARBA" id="ARBA00022837"/>
    </source>
</evidence>
<keyword evidence="6 9" id="KW-0472">Membrane</keyword>
<evidence type="ECO:0000259" key="11">
    <source>
        <dbReference type="PROSITE" id="PS50268"/>
    </source>
</evidence>
<evidence type="ECO:0000313" key="12">
    <source>
        <dbReference type="Proteomes" id="UP000035681"/>
    </source>
</evidence>
<dbReference type="GO" id="GO:0005886">
    <property type="term" value="C:plasma membrane"/>
    <property type="evidence" value="ECO:0007669"/>
    <property type="project" value="InterPro"/>
</dbReference>
<dbReference type="InterPro" id="IPR020894">
    <property type="entry name" value="Cadherin_CS"/>
</dbReference>
<evidence type="ECO:0000256" key="2">
    <source>
        <dbReference type="ARBA" id="ARBA00022692"/>
    </source>
</evidence>
<dbReference type="InterPro" id="IPR015919">
    <property type="entry name" value="Cadherin-like_sf"/>
</dbReference>
<dbReference type="AlphaFoldDB" id="A0A0K0E583"/>